<dbReference type="PROSITE" id="PS51257">
    <property type="entry name" value="PROKAR_LIPOPROTEIN"/>
    <property type="match status" value="1"/>
</dbReference>
<evidence type="ECO:0000256" key="1">
    <source>
        <dbReference type="SAM" id="MobiDB-lite"/>
    </source>
</evidence>
<dbReference type="OrthoDB" id="574706at2"/>
<dbReference type="RefSeq" id="WP_134341021.1">
    <property type="nucleotide sequence ID" value="NZ_SOPW01000016.1"/>
</dbReference>
<feature type="compositionally biased region" description="Acidic residues" evidence="1">
    <location>
        <begin position="26"/>
        <end position="43"/>
    </location>
</feature>
<accession>A0A4Y8IEJ3</accession>
<comment type="caution">
    <text evidence="3">The sequence shown here is derived from an EMBL/GenBank/DDBJ whole genome shotgun (WGS) entry which is preliminary data.</text>
</comment>
<feature type="region of interest" description="Disordered" evidence="1">
    <location>
        <begin position="20"/>
        <end position="103"/>
    </location>
</feature>
<evidence type="ECO:0000256" key="2">
    <source>
        <dbReference type="SAM" id="SignalP"/>
    </source>
</evidence>
<feature type="chain" id="PRO_5021201366" description="DUF3994 domain-containing protein" evidence="2">
    <location>
        <begin position="23"/>
        <end position="234"/>
    </location>
</feature>
<dbReference type="EMBL" id="SOPW01000016">
    <property type="protein sequence ID" value="TFB14656.1"/>
    <property type="molecule type" value="Genomic_DNA"/>
</dbReference>
<protein>
    <recommendedName>
        <fullName evidence="5">DUF3994 domain-containing protein</fullName>
    </recommendedName>
</protein>
<organism evidence="3 4">
    <name type="scientific">Filobacillus milosensis</name>
    <dbReference type="NCBI Taxonomy" id="94137"/>
    <lineage>
        <taxon>Bacteria</taxon>
        <taxon>Bacillati</taxon>
        <taxon>Bacillota</taxon>
        <taxon>Bacilli</taxon>
        <taxon>Bacillales</taxon>
        <taxon>Bacillaceae</taxon>
        <taxon>Filobacillus</taxon>
    </lineage>
</organism>
<keyword evidence="4" id="KW-1185">Reference proteome</keyword>
<feature type="compositionally biased region" description="Acidic residues" evidence="1">
    <location>
        <begin position="73"/>
        <end position="86"/>
    </location>
</feature>
<evidence type="ECO:0000313" key="4">
    <source>
        <dbReference type="Proteomes" id="UP000297975"/>
    </source>
</evidence>
<proteinExistence type="predicted"/>
<reference evidence="3 4" key="1">
    <citation type="submission" date="2019-03" db="EMBL/GenBank/DDBJ databases">
        <authorList>
            <person name="He R.-H."/>
        </authorList>
    </citation>
    <scope>NUCLEOTIDE SEQUENCE [LARGE SCALE GENOMIC DNA]</scope>
    <source>
        <strain evidence="4">SH 714</strain>
    </source>
</reference>
<dbReference type="AlphaFoldDB" id="A0A4Y8IEJ3"/>
<name>A0A4Y8IEJ3_9BACI</name>
<evidence type="ECO:0008006" key="5">
    <source>
        <dbReference type="Google" id="ProtNLM"/>
    </source>
</evidence>
<feature type="compositionally biased region" description="Basic and acidic residues" evidence="1">
    <location>
        <begin position="87"/>
        <end position="102"/>
    </location>
</feature>
<keyword evidence="2" id="KW-0732">Signal</keyword>
<feature type="signal peptide" evidence="2">
    <location>
        <begin position="1"/>
        <end position="22"/>
    </location>
</feature>
<dbReference type="Proteomes" id="UP000297975">
    <property type="component" value="Unassembled WGS sequence"/>
</dbReference>
<sequence>MKKLLSITLLIGVLIIAGCGQSATGETDDPTSVDEENQTEQDESNGSQSDDKENKEGKDSNNSKDEPSSQDNEQNENTEDEGSENQDNEKEKNDTESIDQGRAKTVLTEYEEAFKKVVSYTNDQGKQKEYTTKEGLKEHFMHFMSDELATSMVDTYFEEKEDGLYVKAMDGPTFLQEDKEFSFTQNKDGSVSIIQERNNELTGHVEMEYKLVNKNGYWIVNEVESRSLESNNEG</sequence>
<gene>
    <name evidence="3" type="ORF">E3U55_13605</name>
</gene>
<feature type="compositionally biased region" description="Basic and acidic residues" evidence="1">
    <location>
        <begin position="49"/>
        <end position="67"/>
    </location>
</feature>
<evidence type="ECO:0000313" key="3">
    <source>
        <dbReference type="EMBL" id="TFB14656.1"/>
    </source>
</evidence>